<reference evidence="1" key="1">
    <citation type="journal article" date="2020" name="mSystems">
        <title>Genome- and Community-Level Interaction Insights into Carbon Utilization and Element Cycling Functions of Hydrothermarchaeota in Hydrothermal Sediment.</title>
        <authorList>
            <person name="Zhou Z."/>
            <person name="Liu Y."/>
            <person name="Xu W."/>
            <person name="Pan J."/>
            <person name="Luo Z.H."/>
            <person name="Li M."/>
        </authorList>
    </citation>
    <scope>NUCLEOTIDE SEQUENCE [LARGE SCALE GENOMIC DNA]</scope>
    <source>
        <strain evidence="1">HyVt-456</strain>
    </source>
</reference>
<accession>A0A7V1PWG8</accession>
<evidence type="ECO:0000313" key="1">
    <source>
        <dbReference type="EMBL" id="HED11582.1"/>
    </source>
</evidence>
<dbReference type="AlphaFoldDB" id="A0A7V1PWG8"/>
<dbReference type="EMBL" id="DRLD01000364">
    <property type="protein sequence ID" value="HED11582.1"/>
    <property type="molecule type" value="Genomic_DNA"/>
</dbReference>
<evidence type="ECO:0008006" key="2">
    <source>
        <dbReference type="Google" id="ProtNLM"/>
    </source>
</evidence>
<comment type="caution">
    <text evidence="1">The sequence shown here is derived from an EMBL/GenBank/DDBJ whole genome shotgun (WGS) entry which is preliminary data.</text>
</comment>
<name>A0A7V1PWG8_CALAY</name>
<gene>
    <name evidence="1" type="ORF">ENJ10_12900</name>
</gene>
<sequence>AVGIAFEYLVPETQIWNRPFVQQLGLSFNNFLTDRRGYSAQLDKTLINILASAIINIKADPLYFWDARFQAIYNRGFDDIRGIATYYDLTRARSTAVFGSLRFLYRKLERPTLQWALSAGYKTFPDISTASDQWQLISNLFYRLGENFDLTVQLQHARFNGDLKNLFGSSETRLQFGLVYSIDQRWNKQFDDRNSLLNLEHGYIP</sequence>
<proteinExistence type="predicted"/>
<organism evidence="1">
    <name type="scientific">Caldithrix abyssi</name>
    <dbReference type="NCBI Taxonomy" id="187145"/>
    <lineage>
        <taxon>Bacteria</taxon>
        <taxon>Pseudomonadati</taxon>
        <taxon>Calditrichota</taxon>
        <taxon>Calditrichia</taxon>
        <taxon>Calditrichales</taxon>
        <taxon>Calditrichaceae</taxon>
        <taxon>Caldithrix</taxon>
    </lineage>
</organism>
<protein>
    <recommendedName>
        <fullName evidence="2">TonB-dependent receptor</fullName>
    </recommendedName>
</protein>
<dbReference type="Proteomes" id="UP000886005">
    <property type="component" value="Unassembled WGS sequence"/>
</dbReference>
<feature type="non-terminal residue" evidence="1">
    <location>
        <position position="1"/>
    </location>
</feature>